<dbReference type="Proteomes" id="UP001500021">
    <property type="component" value="Unassembled WGS sequence"/>
</dbReference>
<name>A0ABP3WQ78_9GAMM</name>
<dbReference type="SUPFAM" id="SSF52374">
    <property type="entry name" value="Nucleotidylyl transferase"/>
    <property type="match status" value="1"/>
</dbReference>
<evidence type="ECO:0000256" key="3">
    <source>
        <dbReference type="ARBA" id="ARBA00009014"/>
    </source>
</evidence>
<dbReference type="PANTHER" id="PTHR39321">
    <property type="entry name" value="NICOTINATE-NUCLEOTIDE ADENYLYLTRANSFERASE-RELATED"/>
    <property type="match status" value="1"/>
</dbReference>
<keyword evidence="4 11" id="KW-0662">Pyridine nucleotide biosynthesis</keyword>
<dbReference type="InterPro" id="IPR014729">
    <property type="entry name" value="Rossmann-like_a/b/a_fold"/>
</dbReference>
<evidence type="ECO:0000256" key="8">
    <source>
        <dbReference type="ARBA" id="ARBA00022840"/>
    </source>
</evidence>
<keyword evidence="5 11" id="KW-0808">Transferase</keyword>
<protein>
    <recommendedName>
        <fullName evidence="11">Probable nicotinate-nucleotide adenylyltransferase</fullName>
        <ecNumber evidence="11">2.7.7.18</ecNumber>
    </recommendedName>
    <alternativeName>
        <fullName evidence="11">Deamido-NAD(+) diphosphorylase</fullName>
    </alternativeName>
    <alternativeName>
        <fullName evidence="11">Deamido-NAD(+) pyrophosphorylase</fullName>
    </alternativeName>
    <alternativeName>
        <fullName evidence="11">Nicotinate mononucleotide adenylyltransferase</fullName>
        <shortName evidence="11">NaMN adenylyltransferase</shortName>
    </alternativeName>
</protein>
<dbReference type="NCBIfam" id="TIGR00125">
    <property type="entry name" value="cyt_tran_rel"/>
    <property type="match status" value="1"/>
</dbReference>
<dbReference type="HAMAP" id="MF_00244">
    <property type="entry name" value="NaMN_adenylyltr"/>
    <property type="match status" value="1"/>
</dbReference>
<sequence length="221" mass="24882">MKTPLEKNGIGIFGGTFDPIHNGHIQSAKMVSDWLGLANVLFIPAHIPPHKTQAHTIPHASATQRATMVSLACQPFPQFICDKRELTRSGHSYSVDTLKALKAEYPEQTLYFIIGMDSLLTFTQWHQYQDILTLCHLVVNTRPNYDISQVNQATKTLLENHQVDSVTILKQQKNGAIIFAPPVHFDISSTQIRANLCQQQCCKSSLSPLILDFINKNQLYR</sequence>
<evidence type="ECO:0000256" key="2">
    <source>
        <dbReference type="ARBA" id="ARBA00005019"/>
    </source>
</evidence>
<accession>A0ABP3WQ78</accession>
<reference evidence="14" key="1">
    <citation type="journal article" date="2019" name="Int. J. Syst. Evol. Microbiol.">
        <title>The Global Catalogue of Microorganisms (GCM) 10K type strain sequencing project: providing services to taxonomists for standard genome sequencing and annotation.</title>
        <authorList>
            <consortium name="The Broad Institute Genomics Platform"/>
            <consortium name="The Broad Institute Genome Sequencing Center for Infectious Disease"/>
            <person name="Wu L."/>
            <person name="Ma J."/>
        </authorList>
    </citation>
    <scope>NUCLEOTIDE SEQUENCE [LARGE SCALE GENOMIC DNA]</scope>
    <source>
        <strain evidence="14">JCM 15608</strain>
    </source>
</reference>
<comment type="similarity">
    <text evidence="3 11">Belongs to the NadD family.</text>
</comment>
<evidence type="ECO:0000256" key="9">
    <source>
        <dbReference type="ARBA" id="ARBA00023027"/>
    </source>
</evidence>
<keyword evidence="6 11" id="KW-0548">Nucleotidyltransferase</keyword>
<comment type="function">
    <text evidence="1 11">Catalyzes the reversible adenylation of nicotinate mononucleotide (NaMN) to nicotinic acid adenine dinucleotide (NaAD).</text>
</comment>
<evidence type="ECO:0000259" key="12">
    <source>
        <dbReference type="Pfam" id="PF01467"/>
    </source>
</evidence>
<evidence type="ECO:0000256" key="6">
    <source>
        <dbReference type="ARBA" id="ARBA00022695"/>
    </source>
</evidence>
<comment type="pathway">
    <text evidence="2 11">Cofactor biosynthesis; NAD(+) biosynthesis; deamido-NAD(+) from nicotinate D-ribonucleotide: step 1/1.</text>
</comment>
<evidence type="ECO:0000313" key="13">
    <source>
        <dbReference type="EMBL" id="GAA0822409.1"/>
    </source>
</evidence>
<dbReference type="RefSeq" id="WP_343818613.1">
    <property type="nucleotide sequence ID" value="NZ_BAAAFA010000011.1"/>
</dbReference>
<dbReference type="Gene3D" id="3.40.50.620">
    <property type="entry name" value="HUPs"/>
    <property type="match status" value="1"/>
</dbReference>
<dbReference type="PANTHER" id="PTHR39321:SF3">
    <property type="entry name" value="PHOSPHOPANTETHEINE ADENYLYLTRANSFERASE"/>
    <property type="match status" value="1"/>
</dbReference>
<gene>
    <name evidence="11 13" type="primary">nadD</name>
    <name evidence="13" type="ORF">GCM10009111_30710</name>
</gene>
<evidence type="ECO:0000256" key="5">
    <source>
        <dbReference type="ARBA" id="ARBA00022679"/>
    </source>
</evidence>
<keyword evidence="8 11" id="KW-0067">ATP-binding</keyword>
<comment type="catalytic activity">
    <reaction evidence="10 11">
        <text>nicotinate beta-D-ribonucleotide + ATP + H(+) = deamido-NAD(+) + diphosphate</text>
        <dbReference type="Rhea" id="RHEA:22860"/>
        <dbReference type="ChEBI" id="CHEBI:15378"/>
        <dbReference type="ChEBI" id="CHEBI:30616"/>
        <dbReference type="ChEBI" id="CHEBI:33019"/>
        <dbReference type="ChEBI" id="CHEBI:57502"/>
        <dbReference type="ChEBI" id="CHEBI:58437"/>
        <dbReference type="EC" id="2.7.7.18"/>
    </reaction>
</comment>
<dbReference type="CDD" id="cd02165">
    <property type="entry name" value="NMNAT"/>
    <property type="match status" value="1"/>
</dbReference>
<dbReference type="InterPro" id="IPR004821">
    <property type="entry name" value="Cyt_trans-like"/>
</dbReference>
<evidence type="ECO:0000256" key="1">
    <source>
        <dbReference type="ARBA" id="ARBA00002324"/>
    </source>
</evidence>
<dbReference type="NCBIfam" id="TIGR00482">
    <property type="entry name" value="nicotinate (nicotinamide) nucleotide adenylyltransferase"/>
    <property type="match status" value="1"/>
</dbReference>
<dbReference type="InterPro" id="IPR005248">
    <property type="entry name" value="NadD/NMNAT"/>
</dbReference>
<comment type="caution">
    <text evidence="13">The sequence shown here is derived from an EMBL/GenBank/DDBJ whole genome shotgun (WGS) entry which is preliminary data.</text>
</comment>
<dbReference type="EMBL" id="BAAAFA010000011">
    <property type="protein sequence ID" value="GAA0822409.1"/>
    <property type="molecule type" value="Genomic_DNA"/>
</dbReference>
<dbReference type="NCBIfam" id="NF000839">
    <property type="entry name" value="PRK00071.1-1"/>
    <property type="match status" value="1"/>
</dbReference>
<evidence type="ECO:0000256" key="10">
    <source>
        <dbReference type="ARBA" id="ARBA00048721"/>
    </source>
</evidence>
<evidence type="ECO:0000256" key="4">
    <source>
        <dbReference type="ARBA" id="ARBA00022642"/>
    </source>
</evidence>
<evidence type="ECO:0000313" key="14">
    <source>
        <dbReference type="Proteomes" id="UP001500021"/>
    </source>
</evidence>
<dbReference type="NCBIfam" id="NF000840">
    <property type="entry name" value="PRK00071.1-3"/>
    <property type="match status" value="1"/>
</dbReference>
<evidence type="ECO:0000256" key="11">
    <source>
        <dbReference type="HAMAP-Rule" id="MF_00244"/>
    </source>
</evidence>
<feature type="domain" description="Cytidyltransferase-like" evidence="12">
    <location>
        <begin position="12"/>
        <end position="194"/>
    </location>
</feature>
<keyword evidence="7 11" id="KW-0547">Nucleotide-binding</keyword>
<dbReference type="Pfam" id="PF01467">
    <property type="entry name" value="CTP_transf_like"/>
    <property type="match status" value="1"/>
</dbReference>
<keyword evidence="9 11" id="KW-0520">NAD</keyword>
<organism evidence="13 14">
    <name type="scientific">Colwellia asteriadis</name>
    <dbReference type="NCBI Taxonomy" id="517723"/>
    <lineage>
        <taxon>Bacteria</taxon>
        <taxon>Pseudomonadati</taxon>
        <taxon>Pseudomonadota</taxon>
        <taxon>Gammaproteobacteria</taxon>
        <taxon>Alteromonadales</taxon>
        <taxon>Colwelliaceae</taxon>
        <taxon>Colwellia</taxon>
    </lineage>
</organism>
<dbReference type="GO" id="GO:0016779">
    <property type="term" value="F:nucleotidyltransferase activity"/>
    <property type="evidence" value="ECO:0007669"/>
    <property type="project" value="UniProtKB-KW"/>
</dbReference>
<evidence type="ECO:0000256" key="7">
    <source>
        <dbReference type="ARBA" id="ARBA00022741"/>
    </source>
</evidence>
<dbReference type="EC" id="2.7.7.18" evidence="11"/>
<proteinExistence type="inferred from homology"/>
<keyword evidence="14" id="KW-1185">Reference proteome</keyword>